<dbReference type="InterPro" id="IPR045621">
    <property type="entry name" value="BPD_transp_1_N"/>
</dbReference>
<comment type="similarity">
    <text evidence="7">Belongs to the binding-protein-dependent transport system permease family.</text>
</comment>
<dbReference type="Proteomes" id="UP000321638">
    <property type="component" value="Unassembled WGS sequence"/>
</dbReference>
<evidence type="ECO:0000256" key="1">
    <source>
        <dbReference type="ARBA" id="ARBA00004651"/>
    </source>
</evidence>
<dbReference type="PROSITE" id="PS50928">
    <property type="entry name" value="ABC_TM1"/>
    <property type="match status" value="1"/>
</dbReference>
<keyword evidence="5 7" id="KW-1133">Transmembrane helix</keyword>
<dbReference type="Pfam" id="PF19300">
    <property type="entry name" value="BPD_transp_1_N"/>
    <property type="match status" value="1"/>
</dbReference>
<sequence length="332" mass="36233">MLVFIIRRLMQAVVVMVVMSALVFGGIYLVGNPVTMLISDQASEAERLAVIRDLGLDQPVWQQYLTFVGKAVVGEFGKSFRAGEPAMQLIFQHMPATIELALVAMLLAVLVGVPLGMYAGLRPDSLRARGIMTVSILGFSLPTFWVGLMLIMLFAVALPEWIPGWPRLPSSGRGPTVDILGLKLSIFTAQGWLHLLLPAATLALAKGALIIRLTRAATREVLPMDYVKFARAKGLSERRIVGVHVLKNIAIPIATVTGLELGQVIAFAVVTETIFSWPGMGKLLIDSILLLDRPVVVAYLVVIVFFLVMLNLVVDILYSVLDPRVRLEAQGR</sequence>
<dbReference type="SUPFAM" id="SSF161098">
    <property type="entry name" value="MetI-like"/>
    <property type="match status" value="1"/>
</dbReference>
<evidence type="ECO:0000256" key="5">
    <source>
        <dbReference type="ARBA" id="ARBA00022989"/>
    </source>
</evidence>
<keyword evidence="3" id="KW-1003">Cell membrane</keyword>
<evidence type="ECO:0000259" key="8">
    <source>
        <dbReference type="PROSITE" id="PS50928"/>
    </source>
</evidence>
<feature type="transmembrane region" description="Helical" evidence="7">
    <location>
        <begin position="192"/>
        <end position="211"/>
    </location>
</feature>
<evidence type="ECO:0000256" key="2">
    <source>
        <dbReference type="ARBA" id="ARBA00022448"/>
    </source>
</evidence>
<comment type="caution">
    <text evidence="9">The sequence shown here is derived from an EMBL/GenBank/DDBJ whole genome shotgun (WGS) entry which is preliminary data.</text>
</comment>
<dbReference type="GO" id="GO:0005886">
    <property type="term" value="C:plasma membrane"/>
    <property type="evidence" value="ECO:0007669"/>
    <property type="project" value="UniProtKB-SubCell"/>
</dbReference>
<dbReference type="PANTHER" id="PTHR43163:SF2">
    <property type="entry name" value="ABC TRANSPORTER PERMEASE PROTEIN"/>
    <property type="match status" value="1"/>
</dbReference>
<dbReference type="RefSeq" id="WP_147851097.1">
    <property type="nucleotide sequence ID" value="NZ_VDUZ01000050.1"/>
</dbReference>
<evidence type="ECO:0000256" key="7">
    <source>
        <dbReference type="RuleBase" id="RU363032"/>
    </source>
</evidence>
<dbReference type="Pfam" id="PF00528">
    <property type="entry name" value="BPD_transp_1"/>
    <property type="match status" value="1"/>
</dbReference>
<protein>
    <submittedName>
        <fullName evidence="9">ABC transporter permease</fullName>
    </submittedName>
</protein>
<dbReference type="Gene3D" id="1.10.3720.10">
    <property type="entry name" value="MetI-like"/>
    <property type="match status" value="1"/>
</dbReference>
<feature type="transmembrane region" description="Helical" evidence="7">
    <location>
        <begin position="249"/>
        <end position="277"/>
    </location>
</feature>
<name>A0A5C8PC10_9HYPH</name>
<keyword evidence="4 7" id="KW-0812">Transmembrane</keyword>
<feature type="transmembrane region" description="Helical" evidence="7">
    <location>
        <begin position="12"/>
        <end position="31"/>
    </location>
</feature>
<evidence type="ECO:0000313" key="10">
    <source>
        <dbReference type="Proteomes" id="UP000321638"/>
    </source>
</evidence>
<evidence type="ECO:0000256" key="6">
    <source>
        <dbReference type="ARBA" id="ARBA00023136"/>
    </source>
</evidence>
<evidence type="ECO:0000256" key="3">
    <source>
        <dbReference type="ARBA" id="ARBA00022475"/>
    </source>
</evidence>
<feature type="transmembrane region" description="Helical" evidence="7">
    <location>
        <begin position="133"/>
        <end position="158"/>
    </location>
</feature>
<dbReference type="CDD" id="cd06261">
    <property type="entry name" value="TM_PBP2"/>
    <property type="match status" value="1"/>
</dbReference>
<dbReference type="PANTHER" id="PTHR43163">
    <property type="entry name" value="DIPEPTIDE TRANSPORT SYSTEM PERMEASE PROTEIN DPPB-RELATED"/>
    <property type="match status" value="1"/>
</dbReference>
<reference evidence="9 10" key="1">
    <citation type="submission" date="2019-06" db="EMBL/GenBank/DDBJ databases">
        <title>New taxonomy in bacterial strain CC-CFT640, isolated from vineyard.</title>
        <authorList>
            <person name="Lin S.-Y."/>
            <person name="Tsai C.-F."/>
            <person name="Young C.-C."/>
        </authorList>
    </citation>
    <scope>NUCLEOTIDE SEQUENCE [LARGE SCALE GENOMIC DNA]</scope>
    <source>
        <strain evidence="9 10">CC-CFT640</strain>
    </source>
</reference>
<keyword evidence="2 7" id="KW-0813">Transport</keyword>
<gene>
    <name evidence="9" type="ORF">FHP25_32120</name>
</gene>
<keyword evidence="6 7" id="KW-0472">Membrane</keyword>
<feature type="transmembrane region" description="Helical" evidence="7">
    <location>
        <begin position="297"/>
        <end position="318"/>
    </location>
</feature>
<keyword evidence="10" id="KW-1185">Reference proteome</keyword>
<dbReference type="GO" id="GO:0055085">
    <property type="term" value="P:transmembrane transport"/>
    <property type="evidence" value="ECO:0007669"/>
    <property type="project" value="InterPro"/>
</dbReference>
<dbReference type="EMBL" id="VDUZ01000050">
    <property type="protein sequence ID" value="TXL70990.1"/>
    <property type="molecule type" value="Genomic_DNA"/>
</dbReference>
<evidence type="ECO:0000313" key="9">
    <source>
        <dbReference type="EMBL" id="TXL70990.1"/>
    </source>
</evidence>
<dbReference type="OrthoDB" id="7834831at2"/>
<evidence type="ECO:0000256" key="4">
    <source>
        <dbReference type="ARBA" id="ARBA00022692"/>
    </source>
</evidence>
<comment type="subcellular location">
    <subcellularLocation>
        <location evidence="1 7">Cell membrane</location>
        <topology evidence="1 7">Multi-pass membrane protein</topology>
    </subcellularLocation>
</comment>
<feature type="transmembrane region" description="Helical" evidence="7">
    <location>
        <begin position="100"/>
        <end position="121"/>
    </location>
</feature>
<dbReference type="InterPro" id="IPR035906">
    <property type="entry name" value="MetI-like_sf"/>
</dbReference>
<organism evidence="9 10">
    <name type="scientific">Vineibacter terrae</name>
    <dbReference type="NCBI Taxonomy" id="2586908"/>
    <lineage>
        <taxon>Bacteria</taxon>
        <taxon>Pseudomonadati</taxon>
        <taxon>Pseudomonadota</taxon>
        <taxon>Alphaproteobacteria</taxon>
        <taxon>Hyphomicrobiales</taxon>
        <taxon>Vineibacter</taxon>
    </lineage>
</organism>
<accession>A0A5C8PC10</accession>
<feature type="domain" description="ABC transmembrane type-1" evidence="8">
    <location>
        <begin position="94"/>
        <end position="314"/>
    </location>
</feature>
<dbReference type="AlphaFoldDB" id="A0A5C8PC10"/>
<dbReference type="InterPro" id="IPR000515">
    <property type="entry name" value="MetI-like"/>
</dbReference>
<proteinExistence type="inferred from homology"/>